<keyword evidence="1" id="KW-0472">Membrane</keyword>
<dbReference type="EMBL" id="BAAATD010000013">
    <property type="protein sequence ID" value="GAA2626328.1"/>
    <property type="molecule type" value="Genomic_DNA"/>
</dbReference>
<feature type="transmembrane region" description="Helical" evidence="1">
    <location>
        <begin position="65"/>
        <end position="86"/>
    </location>
</feature>
<evidence type="ECO:0008006" key="4">
    <source>
        <dbReference type="Google" id="ProtNLM"/>
    </source>
</evidence>
<keyword evidence="1" id="KW-0812">Transmembrane</keyword>
<keyword evidence="3" id="KW-1185">Reference proteome</keyword>
<comment type="caution">
    <text evidence="2">The sequence shown here is derived from an EMBL/GenBank/DDBJ whole genome shotgun (WGS) entry which is preliminary data.</text>
</comment>
<dbReference type="Proteomes" id="UP001501509">
    <property type="component" value="Unassembled WGS sequence"/>
</dbReference>
<accession>A0ABN3QH08</accession>
<gene>
    <name evidence="2" type="ORF">GCM10010411_74020</name>
</gene>
<proteinExistence type="predicted"/>
<protein>
    <recommendedName>
        <fullName evidence="4">Integral membrane protein</fullName>
    </recommendedName>
</protein>
<feature type="transmembrane region" description="Helical" evidence="1">
    <location>
        <begin position="127"/>
        <end position="149"/>
    </location>
</feature>
<reference evidence="2 3" key="1">
    <citation type="journal article" date="2019" name="Int. J. Syst. Evol. Microbiol.">
        <title>The Global Catalogue of Microorganisms (GCM) 10K type strain sequencing project: providing services to taxonomists for standard genome sequencing and annotation.</title>
        <authorList>
            <consortium name="The Broad Institute Genomics Platform"/>
            <consortium name="The Broad Institute Genome Sequencing Center for Infectious Disease"/>
            <person name="Wu L."/>
            <person name="Ma J."/>
        </authorList>
    </citation>
    <scope>NUCLEOTIDE SEQUENCE [LARGE SCALE GENOMIC DNA]</scope>
    <source>
        <strain evidence="2 3">JCM 6833</strain>
    </source>
</reference>
<organism evidence="2 3">
    <name type="scientific">Actinomadura fulvescens</name>
    <dbReference type="NCBI Taxonomy" id="46160"/>
    <lineage>
        <taxon>Bacteria</taxon>
        <taxon>Bacillati</taxon>
        <taxon>Actinomycetota</taxon>
        <taxon>Actinomycetes</taxon>
        <taxon>Streptosporangiales</taxon>
        <taxon>Thermomonosporaceae</taxon>
        <taxon>Actinomadura</taxon>
    </lineage>
</organism>
<sequence length="170" mass="17396">MGVNLLKSSTAAWVGAAALVPYVMMKTYWALGGTAGKPAGDLAVQLRVNGAPEVVVWMERHGLDFTAAGALVGMLLVVALVVSWGARLPRWSVLVPGWAGALLLTPYGLGTMVAAPLGFTVGDAQGWSWWVGIVGGVAFAGLGAALGVCSRSYQRRTKRGTGSASTAAPA</sequence>
<evidence type="ECO:0000313" key="2">
    <source>
        <dbReference type="EMBL" id="GAA2626328.1"/>
    </source>
</evidence>
<evidence type="ECO:0000313" key="3">
    <source>
        <dbReference type="Proteomes" id="UP001501509"/>
    </source>
</evidence>
<keyword evidence="1" id="KW-1133">Transmembrane helix</keyword>
<name>A0ABN3QH08_9ACTN</name>
<feature type="transmembrane region" description="Helical" evidence="1">
    <location>
        <begin position="12"/>
        <end position="31"/>
    </location>
</feature>
<feature type="transmembrane region" description="Helical" evidence="1">
    <location>
        <begin position="93"/>
        <end position="115"/>
    </location>
</feature>
<evidence type="ECO:0000256" key="1">
    <source>
        <dbReference type="SAM" id="Phobius"/>
    </source>
</evidence>